<feature type="transmembrane region" description="Helical" evidence="5">
    <location>
        <begin position="355"/>
        <end position="378"/>
    </location>
</feature>
<keyword evidence="7" id="KW-0436">Ligase</keyword>
<dbReference type="PANTHER" id="PTHR37422">
    <property type="entry name" value="TEICHURONIC ACID BIOSYNTHESIS PROTEIN TUAE"/>
    <property type="match status" value="1"/>
</dbReference>
<dbReference type="KEGG" id="aay:WYH_01758"/>
<dbReference type="InterPro" id="IPR007016">
    <property type="entry name" value="O-antigen_ligase-rel_domated"/>
</dbReference>
<dbReference type="Proteomes" id="UP000034392">
    <property type="component" value="Chromosome"/>
</dbReference>
<dbReference type="AlphaFoldDB" id="A0A0F7KT69"/>
<evidence type="ECO:0000259" key="6">
    <source>
        <dbReference type="Pfam" id="PF04932"/>
    </source>
</evidence>
<evidence type="ECO:0000313" key="8">
    <source>
        <dbReference type="Proteomes" id="UP000034392"/>
    </source>
</evidence>
<dbReference type="Pfam" id="PF04932">
    <property type="entry name" value="Wzy_C"/>
    <property type="match status" value="1"/>
</dbReference>
<organism evidence="7 8">
    <name type="scientific">Croceibacterium atlanticum</name>
    <dbReference type="NCBI Taxonomy" id="1267766"/>
    <lineage>
        <taxon>Bacteria</taxon>
        <taxon>Pseudomonadati</taxon>
        <taxon>Pseudomonadota</taxon>
        <taxon>Alphaproteobacteria</taxon>
        <taxon>Sphingomonadales</taxon>
        <taxon>Erythrobacteraceae</taxon>
        <taxon>Croceibacterium</taxon>
    </lineage>
</organism>
<dbReference type="STRING" id="1267766.WYH_01758"/>
<evidence type="ECO:0000256" key="5">
    <source>
        <dbReference type="SAM" id="Phobius"/>
    </source>
</evidence>
<evidence type="ECO:0000256" key="1">
    <source>
        <dbReference type="ARBA" id="ARBA00004141"/>
    </source>
</evidence>
<evidence type="ECO:0000256" key="4">
    <source>
        <dbReference type="ARBA" id="ARBA00023136"/>
    </source>
</evidence>
<dbReference type="GO" id="GO:0016874">
    <property type="term" value="F:ligase activity"/>
    <property type="evidence" value="ECO:0007669"/>
    <property type="project" value="UniProtKB-KW"/>
</dbReference>
<accession>A0A0F7KT69</accession>
<feature type="transmembrane region" description="Helical" evidence="5">
    <location>
        <begin position="144"/>
        <end position="162"/>
    </location>
</feature>
<keyword evidence="3 5" id="KW-1133">Transmembrane helix</keyword>
<keyword evidence="8" id="KW-1185">Reference proteome</keyword>
<evidence type="ECO:0000313" key="7">
    <source>
        <dbReference type="EMBL" id="AKH42794.1"/>
    </source>
</evidence>
<feature type="domain" description="O-antigen ligase-related" evidence="6">
    <location>
        <begin position="219"/>
        <end position="367"/>
    </location>
</feature>
<evidence type="ECO:0000256" key="2">
    <source>
        <dbReference type="ARBA" id="ARBA00022692"/>
    </source>
</evidence>
<feature type="transmembrane region" description="Helical" evidence="5">
    <location>
        <begin position="48"/>
        <end position="77"/>
    </location>
</feature>
<feature type="transmembrane region" description="Helical" evidence="5">
    <location>
        <begin position="231"/>
        <end position="249"/>
    </location>
</feature>
<dbReference type="PANTHER" id="PTHR37422:SF13">
    <property type="entry name" value="LIPOPOLYSACCHARIDE BIOSYNTHESIS PROTEIN PA4999-RELATED"/>
    <property type="match status" value="1"/>
</dbReference>
<proteinExistence type="predicted"/>
<feature type="transmembrane region" description="Helical" evidence="5">
    <location>
        <begin position="114"/>
        <end position="132"/>
    </location>
</feature>
<feature type="transmembrane region" description="Helical" evidence="5">
    <location>
        <begin position="207"/>
        <end position="225"/>
    </location>
</feature>
<protein>
    <submittedName>
        <fullName evidence="7">O-Antigen ligase</fullName>
    </submittedName>
</protein>
<dbReference type="PATRIC" id="fig|1267766.3.peg.1775"/>
<dbReference type="RefSeq" id="WP_053833477.1">
    <property type="nucleotide sequence ID" value="NZ_CP011452.2"/>
</dbReference>
<feature type="transmembrane region" description="Helical" evidence="5">
    <location>
        <begin position="89"/>
        <end position="108"/>
    </location>
</feature>
<dbReference type="EMBL" id="CP011452">
    <property type="protein sequence ID" value="AKH42794.1"/>
    <property type="molecule type" value="Genomic_DNA"/>
</dbReference>
<evidence type="ECO:0000256" key="3">
    <source>
        <dbReference type="ARBA" id="ARBA00022989"/>
    </source>
</evidence>
<keyword evidence="2 5" id="KW-0812">Transmembrane</keyword>
<name>A0A0F7KT69_9SPHN</name>
<comment type="subcellular location">
    <subcellularLocation>
        <location evidence="1">Membrane</location>
        <topology evidence="1">Multi-pass membrane protein</topology>
    </subcellularLocation>
</comment>
<feature type="transmembrane region" description="Helical" evidence="5">
    <location>
        <begin position="390"/>
        <end position="406"/>
    </location>
</feature>
<keyword evidence="4 5" id="KW-0472">Membrane</keyword>
<feature type="transmembrane region" description="Helical" evidence="5">
    <location>
        <begin position="182"/>
        <end position="200"/>
    </location>
</feature>
<dbReference type="GO" id="GO:0016020">
    <property type="term" value="C:membrane"/>
    <property type="evidence" value="ECO:0007669"/>
    <property type="project" value="UniProtKB-SubCell"/>
</dbReference>
<sequence>MTSEPFVSQPHGKGNAALAREAGAGRKLPLDAFTKDAAIDLFEMAFPFVLLMGLLLNLMIGPLSVLTVAGCVGLFCVVRWQALPAVLKASWALILLPLVALASVMWSLQPEATLRYGTLFLISTIAAVMMGAGIKPASLLKGTFAALFLFSIMCLLGGRWVGWGGAGQGGIAFAGLLGSKNAMGEVAGMALLSSIAISQWSLPRRAFAWLLCGLAAIPLSLYLLWASKATGALIAAVIASFCLVLWNISRRLPVQARVAVFFLAILAMALAAIFQDVWLPPLFDAVLESSGKDAGLTGRADLWRKADSLIAERPWFGMGYSAFWVHHNLDAEYLWRLMGINGRAGFNFHNTQREILVALGYVGLAIYALVAGIYSLILITRTMLTAKTEYVFASAMLVYFAFKIPFESFGFGG</sequence>
<feature type="transmembrane region" description="Helical" evidence="5">
    <location>
        <begin position="256"/>
        <end position="274"/>
    </location>
</feature>
<gene>
    <name evidence="7" type="ORF">WYH_01758</name>
</gene>
<reference evidence="7" key="1">
    <citation type="submission" date="2015-05" db="EMBL/GenBank/DDBJ databases">
        <title>The complete genome of Altererythrobacter atlanticus strain 26DY36.</title>
        <authorList>
            <person name="Wu Y.-H."/>
            <person name="Cheng H."/>
            <person name="Wu X.-W."/>
        </authorList>
    </citation>
    <scope>NUCLEOTIDE SEQUENCE [LARGE SCALE GENOMIC DNA]</scope>
    <source>
        <strain evidence="7">26DY36</strain>
    </source>
</reference>
<dbReference type="InterPro" id="IPR051533">
    <property type="entry name" value="WaaL-like"/>
</dbReference>